<dbReference type="SMART" id="SM00173">
    <property type="entry name" value="RAS"/>
    <property type="match status" value="1"/>
</dbReference>
<proteinExistence type="predicted"/>
<keyword evidence="5" id="KW-1185">Reference proteome</keyword>
<dbReference type="Gene3D" id="3.40.50.300">
    <property type="entry name" value="P-loop containing nucleotide triphosphate hydrolases"/>
    <property type="match status" value="1"/>
</dbReference>
<sequence length="216" mass="24110">MTHYTHDTLMGTSNMFKLKVVLIGDISVGKTSLALRFTSNTFRDGYQATIGATFISKTTVVDDDVICYQIWDTAGQERYKSLVPMYLRGAHIALVVYDVTDPESFANLGWWLECLKEHGGVLRAAVVANKCDLVDEVGDLSPVKLAQEHGLQFVTVSAKTGEHVEELFHRMGVKAVEDIKRLNQKPSKFDTIKLTESTESCGEKDEKRGRKKCCKS</sequence>
<protein>
    <submittedName>
        <fullName evidence="3">VPS21-like protein</fullName>
    </submittedName>
</protein>
<evidence type="ECO:0000313" key="5">
    <source>
        <dbReference type="Proteomes" id="UP001164746"/>
    </source>
</evidence>
<keyword evidence="1" id="KW-0547">Nucleotide-binding</keyword>
<dbReference type="InterPro" id="IPR005225">
    <property type="entry name" value="Small_GTP-bd"/>
</dbReference>
<dbReference type="SMART" id="SM00175">
    <property type="entry name" value="RAB"/>
    <property type="match status" value="1"/>
</dbReference>
<dbReference type="Pfam" id="PF00071">
    <property type="entry name" value="Ras"/>
    <property type="match status" value="1"/>
</dbReference>
<gene>
    <name evidence="3" type="ORF">MAR_023982</name>
    <name evidence="4" type="ORF">MAR_024185</name>
</gene>
<evidence type="ECO:0000313" key="4">
    <source>
        <dbReference type="EMBL" id="WAQ99812.1"/>
    </source>
</evidence>
<dbReference type="SMART" id="SM00174">
    <property type="entry name" value="RHO"/>
    <property type="match status" value="1"/>
</dbReference>
<dbReference type="PROSITE" id="PS51421">
    <property type="entry name" value="RAS"/>
    <property type="match status" value="1"/>
</dbReference>
<accession>A0ABY7DQC1</accession>
<dbReference type="Proteomes" id="UP001164746">
    <property type="component" value="Chromosome 3"/>
</dbReference>
<dbReference type="PROSITE" id="PS51419">
    <property type="entry name" value="RAB"/>
    <property type="match status" value="1"/>
</dbReference>
<dbReference type="SMART" id="SM00176">
    <property type="entry name" value="RAN"/>
    <property type="match status" value="1"/>
</dbReference>
<dbReference type="PRINTS" id="PR00449">
    <property type="entry name" value="RASTRNSFRMNG"/>
</dbReference>
<dbReference type="InterPro" id="IPR001806">
    <property type="entry name" value="Small_GTPase"/>
</dbReference>
<dbReference type="InterPro" id="IPR027417">
    <property type="entry name" value="P-loop_NTPase"/>
</dbReference>
<dbReference type="EMBL" id="CP111014">
    <property type="protein sequence ID" value="WAQ99609.1"/>
    <property type="molecule type" value="Genomic_DNA"/>
</dbReference>
<organism evidence="3 5">
    <name type="scientific">Mya arenaria</name>
    <name type="common">Soft-shell clam</name>
    <dbReference type="NCBI Taxonomy" id="6604"/>
    <lineage>
        <taxon>Eukaryota</taxon>
        <taxon>Metazoa</taxon>
        <taxon>Spiralia</taxon>
        <taxon>Lophotrochozoa</taxon>
        <taxon>Mollusca</taxon>
        <taxon>Bivalvia</taxon>
        <taxon>Autobranchia</taxon>
        <taxon>Heteroconchia</taxon>
        <taxon>Euheterodonta</taxon>
        <taxon>Imparidentia</taxon>
        <taxon>Neoheterodontei</taxon>
        <taxon>Myida</taxon>
        <taxon>Myoidea</taxon>
        <taxon>Myidae</taxon>
        <taxon>Mya</taxon>
    </lineage>
</organism>
<evidence type="ECO:0000313" key="3">
    <source>
        <dbReference type="EMBL" id="WAQ99609.1"/>
    </source>
</evidence>
<dbReference type="PANTHER" id="PTHR47977">
    <property type="entry name" value="RAS-RELATED PROTEIN RAB"/>
    <property type="match status" value="1"/>
</dbReference>
<dbReference type="EMBL" id="CP111014">
    <property type="protein sequence ID" value="WAQ99812.1"/>
    <property type="molecule type" value="Genomic_DNA"/>
</dbReference>
<evidence type="ECO:0000256" key="1">
    <source>
        <dbReference type="ARBA" id="ARBA00022741"/>
    </source>
</evidence>
<dbReference type="CDD" id="cd00154">
    <property type="entry name" value="Rab"/>
    <property type="match status" value="1"/>
</dbReference>
<dbReference type="NCBIfam" id="TIGR00231">
    <property type="entry name" value="small_GTP"/>
    <property type="match status" value="1"/>
</dbReference>
<reference evidence="3" key="1">
    <citation type="submission" date="2022-11" db="EMBL/GenBank/DDBJ databases">
        <title>Centuries of genome instability and evolution in soft-shell clam transmissible cancer (bioRxiv).</title>
        <authorList>
            <person name="Hart S.F.M."/>
            <person name="Yonemitsu M.A."/>
            <person name="Giersch R.M."/>
            <person name="Beal B.F."/>
            <person name="Arriagada G."/>
            <person name="Davis B.W."/>
            <person name="Ostrander E.A."/>
            <person name="Goff S.P."/>
            <person name="Metzger M.J."/>
        </authorList>
    </citation>
    <scope>NUCLEOTIDE SEQUENCE</scope>
    <source>
        <strain evidence="3">MELC-2E11</strain>
        <tissue evidence="3">Siphon/mantle</tissue>
    </source>
</reference>
<dbReference type="SUPFAM" id="SSF52540">
    <property type="entry name" value="P-loop containing nucleoside triphosphate hydrolases"/>
    <property type="match status" value="1"/>
</dbReference>
<evidence type="ECO:0000256" key="2">
    <source>
        <dbReference type="ARBA" id="ARBA00023134"/>
    </source>
</evidence>
<dbReference type="InterPro" id="IPR050227">
    <property type="entry name" value="Rab"/>
</dbReference>
<keyword evidence="2" id="KW-0342">GTP-binding</keyword>
<name>A0ABY7DQC1_MYAAR</name>